<gene>
    <name evidence="3" type="ORF">A2519_14185</name>
</gene>
<dbReference type="Gene3D" id="3.40.50.10610">
    <property type="entry name" value="ABC-type transport auxiliary lipoprotein component"/>
    <property type="match status" value="1"/>
</dbReference>
<dbReference type="SUPFAM" id="SSF48452">
    <property type="entry name" value="TPR-like"/>
    <property type="match status" value="1"/>
</dbReference>
<dbReference type="InterPro" id="IPR005534">
    <property type="entry name" value="Curli_assmbl/transp-comp_CsgG"/>
</dbReference>
<dbReference type="Gene3D" id="1.25.40.10">
    <property type="entry name" value="Tetratricopeptide repeat domain"/>
    <property type="match status" value="1"/>
</dbReference>
<accession>A0A1F7FKZ5</accession>
<comment type="caution">
    <text evidence="3">The sequence shown here is derived from an EMBL/GenBank/DDBJ whole genome shotgun (WGS) entry which is preliminary data.</text>
</comment>
<dbReference type="EMBL" id="MFYX01000011">
    <property type="protein sequence ID" value="OGK07271.1"/>
    <property type="molecule type" value="Genomic_DNA"/>
</dbReference>
<evidence type="ECO:0000313" key="3">
    <source>
        <dbReference type="EMBL" id="OGK07271.1"/>
    </source>
</evidence>
<dbReference type="Proteomes" id="UP000179243">
    <property type="component" value="Unassembled WGS sequence"/>
</dbReference>
<proteinExistence type="predicted"/>
<evidence type="ECO:0000256" key="1">
    <source>
        <dbReference type="SAM" id="MobiDB-lite"/>
    </source>
</evidence>
<dbReference type="PROSITE" id="PS51257">
    <property type="entry name" value="PROKAR_LIPOPROTEIN"/>
    <property type="match status" value="1"/>
</dbReference>
<dbReference type="Pfam" id="PF03783">
    <property type="entry name" value="CsgG"/>
    <property type="match status" value="1"/>
</dbReference>
<protein>
    <submittedName>
        <fullName evidence="3">Uncharacterized protein</fullName>
    </submittedName>
</protein>
<feature type="chain" id="PRO_5009528806" evidence="2">
    <location>
        <begin position="20"/>
        <end position="527"/>
    </location>
</feature>
<organism evidence="3 4">
    <name type="scientific">Candidatus Raymondbacteria bacterium RIFOXYD12_FULL_49_13</name>
    <dbReference type="NCBI Taxonomy" id="1817890"/>
    <lineage>
        <taxon>Bacteria</taxon>
        <taxon>Raymondiibacteriota</taxon>
    </lineage>
</organism>
<reference evidence="3 4" key="1">
    <citation type="journal article" date="2016" name="Nat. Commun.">
        <title>Thousands of microbial genomes shed light on interconnected biogeochemical processes in an aquifer system.</title>
        <authorList>
            <person name="Anantharaman K."/>
            <person name="Brown C.T."/>
            <person name="Hug L.A."/>
            <person name="Sharon I."/>
            <person name="Castelle C.J."/>
            <person name="Probst A.J."/>
            <person name="Thomas B.C."/>
            <person name="Singh A."/>
            <person name="Wilkins M.J."/>
            <person name="Karaoz U."/>
            <person name="Brodie E.L."/>
            <person name="Williams K.H."/>
            <person name="Hubbard S.S."/>
            <person name="Banfield J.F."/>
        </authorList>
    </citation>
    <scope>NUCLEOTIDE SEQUENCE [LARGE SCALE GENOMIC DNA]</scope>
</reference>
<name>A0A1F7FKZ5_UNCRA</name>
<dbReference type="GO" id="GO:0030288">
    <property type="term" value="C:outer membrane-bounded periplasmic space"/>
    <property type="evidence" value="ECO:0007669"/>
    <property type="project" value="InterPro"/>
</dbReference>
<sequence>MKHFFITASFLLLACPLMAQDVQDIDDQTPVTVQEPEAAPDDEGQAPAGETSAPATVPAPKTGNAQPGAQTEADIMPLMKTVKSNFAKGAYEAADKAVAMALGIKSDDFEAVKYKAMIAFKTGNLDVSRQYCDLAQTAKVSDAELNFYHGALLEKMGDYMGAEEKFLTYGEFNAFNPYRKRLEQAADYVHEKAARQRAQKSLTNEQVFTLTPEDSLNVAVVNFANIGTAKDLDPLQKGLAEMIATDLSQVERLTVIERSQMQALVDEMGLSMTGLLEQQNADRMGKLLRASKVVNGSFTSVDGVALRVDAAVADAKNGGVEPVQGVEGTLKDFFKLEKDIVFKIVKELGIVVTDKERKKIEVVPTENVLAFLAYCRGIDAEDRGDFSAAMGFYAQALQADPKFRGAQTAQAQATSNAEYQKAADLTLAGSGQRMTASEFTTPVFTVGAVTFSARGVTSLYTINSVNASFMPEAVVAVSTAQQAIKSFTMPQSSGTIERSSFVEIFNFGFGGGGKSVEVRAPIPDDVH</sequence>
<keyword evidence="2" id="KW-0732">Signal</keyword>
<feature type="region of interest" description="Disordered" evidence="1">
    <location>
        <begin position="35"/>
        <end position="70"/>
    </location>
</feature>
<feature type="signal peptide" evidence="2">
    <location>
        <begin position="1"/>
        <end position="19"/>
    </location>
</feature>
<evidence type="ECO:0000313" key="4">
    <source>
        <dbReference type="Proteomes" id="UP000179243"/>
    </source>
</evidence>
<evidence type="ECO:0000256" key="2">
    <source>
        <dbReference type="SAM" id="SignalP"/>
    </source>
</evidence>
<dbReference type="AlphaFoldDB" id="A0A1F7FKZ5"/>
<dbReference type="InterPro" id="IPR011990">
    <property type="entry name" value="TPR-like_helical_dom_sf"/>
</dbReference>